<dbReference type="Gene3D" id="1.20.5.170">
    <property type="match status" value="1"/>
</dbReference>
<dbReference type="AlphaFoldDB" id="A0AAV7QC28"/>
<feature type="domain" description="IF rod" evidence="4">
    <location>
        <begin position="1"/>
        <end position="312"/>
    </location>
</feature>
<dbReference type="PANTHER" id="PTHR23239:SF121">
    <property type="entry name" value="KERATIN, TYPE I CYTOSKELETAL 13"/>
    <property type="match status" value="1"/>
</dbReference>
<dbReference type="SUPFAM" id="SSF64593">
    <property type="entry name" value="Intermediate filament protein, coiled coil region"/>
    <property type="match status" value="2"/>
</dbReference>
<dbReference type="PRINTS" id="PR01248">
    <property type="entry name" value="TYPE1KERATIN"/>
</dbReference>
<feature type="coiled-coil region" evidence="3">
    <location>
        <begin position="1"/>
        <end position="35"/>
    </location>
</feature>
<reference evidence="5" key="1">
    <citation type="journal article" date="2022" name="bioRxiv">
        <title>Sequencing and chromosome-scale assembly of the giantPleurodeles waltlgenome.</title>
        <authorList>
            <person name="Brown T."/>
            <person name="Elewa A."/>
            <person name="Iarovenko S."/>
            <person name="Subramanian E."/>
            <person name="Araus A.J."/>
            <person name="Petzold A."/>
            <person name="Susuki M."/>
            <person name="Suzuki K.-i.T."/>
            <person name="Hayashi T."/>
            <person name="Toyoda A."/>
            <person name="Oliveira C."/>
            <person name="Osipova E."/>
            <person name="Leigh N.D."/>
            <person name="Simon A."/>
            <person name="Yun M.H."/>
        </authorList>
    </citation>
    <scope>NUCLEOTIDE SEQUENCE</scope>
    <source>
        <strain evidence="5">20211129_DDA</strain>
        <tissue evidence="5">Liver</tissue>
    </source>
</reference>
<organism evidence="5 6">
    <name type="scientific">Pleurodeles waltl</name>
    <name type="common">Iberian ribbed newt</name>
    <dbReference type="NCBI Taxonomy" id="8319"/>
    <lineage>
        <taxon>Eukaryota</taxon>
        <taxon>Metazoa</taxon>
        <taxon>Chordata</taxon>
        <taxon>Craniata</taxon>
        <taxon>Vertebrata</taxon>
        <taxon>Euteleostomi</taxon>
        <taxon>Amphibia</taxon>
        <taxon>Batrachia</taxon>
        <taxon>Caudata</taxon>
        <taxon>Salamandroidea</taxon>
        <taxon>Salamandridae</taxon>
        <taxon>Pleurodelinae</taxon>
        <taxon>Pleurodeles</taxon>
    </lineage>
</organism>
<dbReference type="GO" id="GO:0045109">
    <property type="term" value="P:intermediate filament organization"/>
    <property type="evidence" value="ECO:0007669"/>
    <property type="project" value="TreeGrafter"/>
</dbReference>
<dbReference type="GO" id="GO:0005882">
    <property type="term" value="C:intermediate filament"/>
    <property type="evidence" value="ECO:0007669"/>
    <property type="project" value="UniProtKB-KW"/>
</dbReference>
<dbReference type="GO" id="GO:0005198">
    <property type="term" value="F:structural molecule activity"/>
    <property type="evidence" value="ECO:0007669"/>
    <property type="project" value="InterPro"/>
</dbReference>
<dbReference type="InterPro" id="IPR002957">
    <property type="entry name" value="Keratin_I"/>
</dbReference>
<dbReference type="InterPro" id="IPR039008">
    <property type="entry name" value="IF_rod_dom"/>
</dbReference>
<sequence length="312" mass="36333">MQNLNERLASYLDKVHNLEQSNAELERKILEQYDKQGASASIAAQRNHGHFYKTIEELRAKIFEATANKYRSILQVDNIQLAVNDFKRKYEMELDMRQSIEADITGLRRVMDDVTLSRSDLELHIENLKDDLAYLKNNHEEEIRELRTHAAGNVTVEMDAAPGADLTKVLADMREQYEFMADKNRREAEARFIARSEQLQKEVGASVEQVQSRKSEITEIRRSLQGLEIELQTEFSKKKGLEALLSDAECRYAEQLLQMQSKISQYEAQLIDLRANMENQNLEYTMLLDVKNRLEMEINKYRQLLEGQDVKI</sequence>
<dbReference type="GO" id="GO:0030855">
    <property type="term" value="P:epithelial cell differentiation"/>
    <property type="evidence" value="ECO:0007669"/>
    <property type="project" value="TreeGrafter"/>
</dbReference>
<dbReference type="PANTHER" id="PTHR23239">
    <property type="entry name" value="INTERMEDIATE FILAMENT"/>
    <property type="match status" value="1"/>
</dbReference>
<dbReference type="EMBL" id="JANPWB010000010">
    <property type="protein sequence ID" value="KAJ1135793.1"/>
    <property type="molecule type" value="Genomic_DNA"/>
</dbReference>
<dbReference type="FunFam" id="1.20.5.170:FF:000002">
    <property type="entry name" value="Type I keratin KA11"/>
    <property type="match status" value="1"/>
</dbReference>
<evidence type="ECO:0000259" key="4">
    <source>
        <dbReference type="PROSITE" id="PS51842"/>
    </source>
</evidence>
<dbReference type="SMART" id="SM01391">
    <property type="entry name" value="Filament"/>
    <property type="match status" value="1"/>
</dbReference>
<dbReference type="Gene3D" id="1.20.5.500">
    <property type="entry name" value="Single helix bin"/>
    <property type="match status" value="1"/>
</dbReference>
<dbReference type="FunFam" id="1.20.5.500:FF:000001">
    <property type="entry name" value="Type II keratin 23"/>
    <property type="match status" value="1"/>
</dbReference>
<keyword evidence="2 3" id="KW-0175">Coiled coil</keyword>
<feature type="coiled-coil region" evidence="3">
    <location>
        <begin position="256"/>
        <end position="311"/>
    </location>
</feature>
<evidence type="ECO:0000256" key="1">
    <source>
        <dbReference type="ARBA" id="ARBA00022754"/>
    </source>
</evidence>
<proteinExistence type="predicted"/>
<comment type="caution">
    <text evidence="5">The sequence shown here is derived from an EMBL/GenBank/DDBJ whole genome shotgun (WGS) entry which is preliminary data.</text>
</comment>
<gene>
    <name evidence="5" type="ORF">NDU88_002224</name>
</gene>
<dbReference type="PROSITE" id="PS51842">
    <property type="entry name" value="IF_ROD_2"/>
    <property type="match status" value="1"/>
</dbReference>
<feature type="coiled-coil region" evidence="3">
    <location>
        <begin position="118"/>
        <end position="145"/>
    </location>
</feature>
<dbReference type="Pfam" id="PF00038">
    <property type="entry name" value="Filament"/>
    <property type="match status" value="1"/>
</dbReference>
<evidence type="ECO:0000256" key="2">
    <source>
        <dbReference type="ARBA" id="ARBA00023054"/>
    </source>
</evidence>
<evidence type="ECO:0000313" key="6">
    <source>
        <dbReference type="Proteomes" id="UP001066276"/>
    </source>
</evidence>
<protein>
    <recommendedName>
        <fullName evidence="4">IF rod domain-containing protein</fullName>
    </recommendedName>
</protein>
<dbReference type="Proteomes" id="UP001066276">
    <property type="component" value="Chromosome 6"/>
</dbReference>
<dbReference type="Gene3D" id="1.20.5.1160">
    <property type="entry name" value="Vasodilator-stimulated phosphoprotein"/>
    <property type="match status" value="1"/>
</dbReference>
<name>A0AAV7QC28_PLEWA</name>
<evidence type="ECO:0000313" key="5">
    <source>
        <dbReference type="EMBL" id="KAJ1135793.1"/>
    </source>
</evidence>
<evidence type="ECO:0000256" key="3">
    <source>
        <dbReference type="SAM" id="Coils"/>
    </source>
</evidence>
<keyword evidence="6" id="KW-1185">Reference proteome</keyword>
<accession>A0AAV7QC28</accession>
<keyword evidence="1" id="KW-0403">Intermediate filament</keyword>